<dbReference type="Gene3D" id="2.130.10.30">
    <property type="entry name" value="Regulator of chromosome condensation 1/beta-lactamase-inhibitor protein II"/>
    <property type="match status" value="1"/>
</dbReference>
<evidence type="ECO:0000256" key="1">
    <source>
        <dbReference type="ARBA" id="ARBA00022737"/>
    </source>
</evidence>
<accession>A0A077Y483</accession>
<reference evidence="4" key="4">
    <citation type="submission" date="2019-05" db="EMBL/GenBank/DDBJ databases">
        <authorList>
            <consortium name="Pathogen Informatics"/>
        </authorList>
    </citation>
    <scope>NUCLEOTIDE SEQUENCE</scope>
    <source>
        <strain evidence="4">17X</strain>
    </source>
</reference>
<organism evidence="3 6">
    <name type="scientific">Plasmodium yoelii</name>
    <dbReference type="NCBI Taxonomy" id="5861"/>
    <lineage>
        <taxon>Eukaryota</taxon>
        <taxon>Sar</taxon>
        <taxon>Alveolata</taxon>
        <taxon>Apicomplexa</taxon>
        <taxon>Aconoidasida</taxon>
        <taxon>Haemosporida</taxon>
        <taxon>Plasmodiidae</taxon>
        <taxon>Plasmodium</taxon>
        <taxon>Plasmodium (Vinckeia)</taxon>
    </lineage>
</organism>
<name>A0A077Y483_PLAYE</name>
<dbReference type="SUPFAM" id="SSF50985">
    <property type="entry name" value="RCC1/BLIP-II"/>
    <property type="match status" value="1"/>
</dbReference>
<dbReference type="Pfam" id="PF13540">
    <property type="entry name" value="RCC1_2"/>
    <property type="match status" value="2"/>
</dbReference>
<dbReference type="InterPro" id="IPR009091">
    <property type="entry name" value="RCC1/BLIP-II"/>
</dbReference>
<dbReference type="PANTHER" id="PTHR45622">
    <property type="entry name" value="UBIQUITIN-PROTEIN LIGASE E3A-RELATED"/>
    <property type="match status" value="1"/>
</dbReference>
<evidence type="ECO:0000313" key="4">
    <source>
        <dbReference type="EMBL" id="VTZ78261.1"/>
    </source>
</evidence>
<feature type="compositionally biased region" description="Low complexity" evidence="2">
    <location>
        <begin position="569"/>
        <end position="578"/>
    </location>
</feature>
<dbReference type="OrthoDB" id="8068875at2759"/>
<sequence>MEINNLKGEKLSNVYLYKNGEIKLIKELENVFIKNICTCSNSINILLKDEDNINKYNNTLIQINNECTNLKNGKSYINISYTNTHTNTHSNDYSNDYSTAFINNYVDSDLILYSIHEPNQKKIKVKTKTNTQISINDLKKKLIKTEKNNVWVYCLKKNQLDTKQDKGENEESENGEKNGEKNEESDVCTKYIPTNCREVYFCCSKFYAINDKNNICQWDIDISNNTNMIRYNYLSKFISYIKFTEKIIDISCGYNHALFLSQNKNCYAIGNNNIYQVSNQKTKYFDTPQLIKINKIKYIAAGHSHNLICTYKNEIYGWGNNMHKQIYLDQNFVKSPKLILNQAIWNSISSRTKKEKTKLREIKKVENCENCQSGESDKNCQSGESDKNCQSGESGQNEPVKEVKKGDKFEVKKLCCGFSFSCILMKNKNCYVMGVTDFMNNQNGKETKIETFKKINKKKKVDNIFCNFFDIILVEHLKITKVFPPIINPKLDTKIHLFFNFKIKSRHNLRLQLANQSLYNCKNGKKNHKKSSNEQSDEQSDEKINIDFHFNYETDQNNDWEKIKPSPKSPKSQKSQKSQKYDCNRNSQDYSSVKIDKKDRNKKLLIYLIWSNIILNYNKTIYVSEYEGKIKNIFPNNFALMKNLKIKIKINKVPIHINSDCIYVLYEYVDENNKNKIYKIIKGVMNKKRTEIYSKLPILLQNDINFKQNNIYLPTNQNNDTSEKNDTFLKMCSYEKDNHNYIHTFTKCNVYYSFGFNFYKNSFSMLFIKPEILNISPNTVNLHENNIIHINMAYLSKSFKFIYVILYNTNLNFIITKAYYHPYTNNYRFTIPLISTTSFKQLQQDSIDFHVFASYNNVEYSENEIKLTVVNV</sequence>
<dbReference type="VEuPathDB" id="PlasmoDB:PYYM_0906400"/>
<evidence type="ECO:0000313" key="6">
    <source>
        <dbReference type="Proteomes" id="UP000072904"/>
    </source>
</evidence>
<dbReference type="Proteomes" id="UP000072904">
    <property type="component" value="Chromosome 9"/>
</dbReference>
<feature type="compositionally biased region" description="Polar residues" evidence="2">
    <location>
        <begin position="371"/>
        <end position="397"/>
    </location>
</feature>
<dbReference type="EMBL" id="LM993663">
    <property type="protein sequence ID" value="VTZ78261.1"/>
    <property type="molecule type" value="Genomic_DNA"/>
</dbReference>
<dbReference type="PANTHER" id="PTHR45622:SF70">
    <property type="entry name" value="SECRETION-REGULATING GUANINE NUCLEOTIDE EXCHANGE FACTOR"/>
    <property type="match status" value="1"/>
</dbReference>
<reference evidence="4" key="3">
    <citation type="submission" date="2014-05" db="EMBL/GenBank/DDBJ databases">
        <authorList>
            <person name="Aslett M.A."/>
            <person name="De Silva N."/>
        </authorList>
    </citation>
    <scope>NUCLEOTIDE SEQUENCE</scope>
    <source>
        <strain evidence="4">17X</strain>
    </source>
</reference>
<dbReference type="InterPro" id="IPR051709">
    <property type="entry name" value="Ub-ligase/GTPase-reg"/>
</dbReference>
<evidence type="ECO:0000313" key="5">
    <source>
        <dbReference type="Proteomes" id="UP000072874"/>
    </source>
</evidence>
<dbReference type="Proteomes" id="UP000072874">
    <property type="component" value="Chromosome 9"/>
</dbReference>
<keyword evidence="1" id="KW-0677">Repeat</keyword>
<dbReference type="GO" id="GO:0005737">
    <property type="term" value="C:cytoplasm"/>
    <property type="evidence" value="ECO:0007669"/>
    <property type="project" value="TreeGrafter"/>
</dbReference>
<protein>
    <recommendedName>
        <fullName evidence="7">Regulator of chromosome condensation</fullName>
    </recommendedName>
</protein>
<dbReference type="VEuPathDB" id="PlasmoDB:Py17XNL_000900095"/>
<dbReference type="PROSITE" id="PS00626">
    <property type="entry name" value="RCC1_2"/>
    <property type="match status" value="1"/>
</dbReference>
<reference evidence="3" key="2">
    <citation type="submission" date="2014-05" db="EMBL/GenBank/DDBJ databases">
        <authorList>
            <person name="Aslett A.Martin."/>
            <person name="De Silva Nishadi"/>
        </authorList>
    </citation>
    <scope>NUCLEOTIDE SEQUENCE</scope>
    <source>
        <strain evidence="3">YM</strain>
    </source>
</reference>
<reference evidence="5 6" key="1">
    <citation type="journal article" date="2014" name="BMC Biol.">
        <title>A comprehensive evaluation of rodent malaria parasite genomes and gene expression.</title>
        <authorList>
            <person name="Otto T.D."/>
            <person name="Bohme U."/>
            <person name="Jackson A.P."/>
            <person name="Hunt M."/>
            <person name="Franke-Fayard B."/>
            <person name="Hoeijmakers W.A."/>
            <person name="Religa A.A."/>
            <person name="Robertson L."/>
            <person name="Sanders M."/>
            <person name="Ogun S.A."/>
            <person name="Cunningham D."/>
            <person name="Erhart A."/>
            <person name="Billker O."/>
            <person name="Khan S.M."/>
            <person name="Stunnenberg H.G."/>
            <person name="Langhorne J."/>
            <person name="Holder A.A."/>
            <person name="Waters A.P."/>
            <person name="Newbold C.I."/>
            <person name="Pain A."/>
            <person name="Berriman M."/>
            <person name="Janse C.J."/>
        </authorList>
    </citation>
    <scope>NUCLEOTIDE SEQUENCE [LARGE SCALE GENOMIC DNA]</scope>
    <source>
        <strain evidence="4 5">17X</strain>
        <strain evidence="3 6">YM</strain>
    </source>
</reference>
<dbReference type="VEuPathDB" id="PlasmoDB:PY01974"/>
<dbReference type="GeneID" id="3807113"/>
<dbReference type="RefSeq" id="XP_022812127.1">
    <property type="nucleotide sequence ID" value="XM_022955912.1"/>
</dbReference>
<dbReference type="OMA" id="FRFNYHS"/>
<evidence type="ECO:0008006" key="7">
    <source>
        <dbReference type="Google" id="ProtNLM"/>
    </source>
</evidence>
<dbReference type="InterPro" id="IPR000408">
    <property type="entry name" value="Reg_chr_condens"/>
</dbReference>
<evidence type="ECO:0000313" key="3">
    <source>
        <dbReference type="EMBL" id="CDU17844.1"/>
    </source>
</evidence>
<feature type="region of interest" description="Disordered" evidence="2">
    <location>
        <begin position="371"/>
        <end position="402"/>
    </location>
</feature>
<dbReference type="KEGG" id="pyo:PY17X_0906900"/>
<proteinExistence type="predicted"/>
<dbReference type="VEuPathDB" id="PlasmoDB:PY17X_0906900"/>
<gene>
    <name evidence="4" type="ORF">PY17X_0906900</name>
    <name evidence="3" type="ORF">PYYM_0906400</name>
</gene>
<feature type="region of interest" description="Disordered" evidence="2">
    <location>
        <begin position="558"/>
        <end position="585"/>
    </location>
</feature>
<dbReference type="AlphaFoldDB" id="A0A077Y483"/>
<dbReference type="EMBL" id="LK934637">
    <property type="protein sequence ID" value="CDU17844.1"/>
    <property type="molecule type" value="Genomic_DNA"/>
</dbReference>
<evidence type="ECO:0000256" key="2">
    <source>
        <dbReference type="SAM" id="MobiDB-lite"/>
    </source>
</evidence>